<sequence length="373" mass="42752">MAQLHRFVALRDRHDTCVFTFLLSRRVTKPLSPDIFTRDFACAHQRWCLSFVRREKHLSVYLVLKEAADGLQVALDYSITILNREHFSRNEGFNVRACVFSRERDTHGRKMFVSIDDLLGRQFTDGNSEYVIELTIGGALTTFTHRLRMPDLTRATGFPKYETTYFSFGSYDWSVSMFPHGDSDDNVGRPLVYLTRHTHFEHLCKLKYELTLGEGAACMDSDTIQHVFDISGTGEGYVLNNVSVASLLRQAELYVALKLLSVGTVSEVRIPVLDRGRNCATLYDRDKQAWAVVSEFDRGTLKLRLFYSDARNVPRNYLRYVAWNAVVVTATGDTVPVSDGPFYRYYVQVECDDGYDMTTNIQENDFNNCQTFS</sequence>
<organism evidence="1 2">
    <name type="scientific">Priapulus caudatus</name>
    <name type="common">Priapulid worm</name>
    <dbReference type="NCBI Taxonomy" id="37621"/>
    <lineage>
        <taxon>Eukaryota</taxon>
        <taxon>Metazoa</taxon>
        <taxon>Ecdysozoa</taxon>
        <taxon>Scalidophora</taxon>
        <taxon>Priapulida</taxon>
        <taxon>Priapulimorpha</taxon>
        <taxon>Priapulimorphida</taxon>
        <taxon>Priapulidae</taxon>
        <taxon>Priapulus</taxon>
    </lineage>
</organism>
<gene>
    <name evidence="2" type="primary">LOC106811267</name>
</gene>
<dbReference type="GeneID" id="106811267"/>
<reference evidence="2" key="1">
    <citation type="submission" date="2025-08" db="UniProtKB">
        <authorList>
            <consortium name="RefSeq"/>
        </authorList>
    </citation>
    <scope>IDENTIFICATION</scope>
</reference>
<dbReference type="InterPro" id="IPR008974">
    <property type="entry name" value="TRAF-like"/>
</dbReference>
<accession>A0ABM1EDP5</accession>
<name>A0ABM1EDP5_PRICU</name>
<dbReference type="Gene3D" id="2.60.210.10">
    <property type="entry name" value="Apoptosis, Tumor Necrosis Factor Receptor Associated Protein 2, Chain A"/>
    <property type="match status" value="1"/>
</dbReference>
<evidence type="ECO:0000313" key="1">
    <source>
        <dbReference type="Proteomes" id="UP000695022"/>
    </source>
</evidence>
<dbReference type="CDD" id="cd00121">
    <property type="entry name" value="MATH"/>
    <property type="match status" value="1"/>
</dbReference>
<evidence type="ECO:0000313" key="2">
    <source>
        <dbReference type="RefSeq" id="XP_014670316.1"/>
    </source>
</evidence>
<keyword evidence="1" id="KW-1185">Reference proteome</keyword>
<dbReference type="InterPro" id="IPR002083">
    <property type="entry name" value="MATH/TRAF_dom"/>
</dbReference>
<dbReference type="SUPFAM" id="SSF49599">
    <property type="entry name" value="TRAF domain-like"/>
    <property type="match status" value="1"/>
</dbReference>
<proteinExistence type="predicted"/>
<dbReference type="Proteomes" id="UP000695022">
    <property type="component" value="Unplaced"/>
</dbReference>
<protein>
    <submittedName>
        <fullName evidence="2">Uncharacterized protein LOC106811267</fullName>
    </submittedName>
</protein>
<dbReference type="RefSeq" id="XP_014670316.1">
    <property type="nucleotide sequence ID" value="XM_014814830.1"/>
</dbReference>